<feature type="region of interest" description="Disordered" evidence="6">
    <location>
        <begin position="375"/>
        <end position="397"/>
    </location>
</feature>
<evidence type="ECO:0000313" key="9">
    <source>
        <dbReference type="Proteomes" id="UP000198519"/>
    </source>
</evidence>
<keyword evidence="9" id="KW-1185">Reference proteome</keyword>
<feature type="active site" description="Charge relay system" evidence="5">
    <location>
        <position position="337"/>
    </location>
</feature>
<dbReference type="PANTHER" id="PTHR43806">
    <property type="entry name" value="PEPTIDASE S8"/>
    <property type="match status" value="1"/>
</dbReference>
<keyword evidence="4 5" id="KW-0720">Serine protease</keyword>
<dbReference type="AlphaFoldDB" id="A0A1I4QGM4"/>
<dbReference type="PRINTS" id="PR00723">
    <property type="entry name" value="SUBTILISIN"/>
</dbReference>
<evidence type="ECO:0000256" key="6">
    <source>
        <dbReference type="SAM" id="MobiDB-lite"/>
    </source>
</evidence>
<feature type="domain" description="Peptidase S8/S53" evidence="7">
    <location>
        <begin position="328"/>
        <end position="593"/>
    </location>
</feature>
<evidence type="ECO:0000256" key="1">
    <source>
        <dbReference type="ARBA" id="ARBA00011073"/>
    </source>
</evidence>
<dbReference type="Gene3D" id="3.40.50.200">
    <property type="entry name" value="Peptidase S8/S53 domain"/>
    <property type="match status" value="1"/>
</dbReference>
<keyword evidence="3 5" id="KW-0378">Hydrolase</keyword>
<dbReference type="PROSITE" id="PS51257">
    <property type="entry name" value="PROKAR_LIPOPROTEIN"/>
    <property type="match status" value="1"/>
</dbReference>
<feature type="active site" description="Charge relay system" evidence="5">
    <location>
        <position position="402"/>
    </location>
</feature>
<organism evidence="8 9">
    <name type="scientific">Marinobacter zhejiangensis</name>
    <dbReference type="NCBI Taxonomy" id="488535"/>
    <lineage>
        <taxon>Bacteria</taxon>
        <taxon>Pseudomonadati</taxon>
        <taxon>Pseudomonadota</taxon>
        <taxon>Gammaproteobacteria</taxon>
        <taxon>Pseudomonadales</taxon>
        <taxon>Marinobacteraceae</taxon>
        <taxon>Marinobacter</taxon>
    </lineage>
</organism>
<comment type="similarity">
    <text evidence="1 5">Belongs to the peptidase S8 family.</text>
</comment>
<dbReference type="STRING" id="488535.SAMN04487963_2380"/>
<dbReference type="InterPro" id="IPR000209">
    <property type="entry name" value="Peptidase_S8/S53_dom"/>
</dbReference>
<evidence type="ECO:0000259" key="7">
    <source>
        <dbReference type="Pfam" id="PF00082"/>
    </source>
</evidence>
<dbReference type="SUPFAM" id="SSF52743">
    <property type="entry name" value="Subtilisin-like"/>
    <property type="match status" value="1"/>
</dbReference>
<name>A0A1I4QGM4_9GAMM</name>
<dbReference type="InterPro" id="IPR017309">
    <property type="entry name" value="Pept_S8A_subtilisin_proteobac"/>
</dbReference>
<evidence type="ECO:0000256" key="4">
    <source>
        <dbReference type="ARBA" id="ARBA00022825"/>
    </source>
</evidence>
<reference evidence="9" key="1">
    <citation type="submission" date="2016-10" db="EMBL/GenBank/DDBJ databases">
        <authorList>
            <person name="Varghese N."/>
            <person name="Submissions S."/>
        </authorList>
    </citation>
    <scope>NUCLEOTIDE SEQUENCE [LARGE SCALE GENOMIC DNA]</scope>
    <source>
        <strain evidence="9">CGMCC 1.7061</strain>
    </source>
</reference>
<dbReference type="Pfam" id="PF00082">
    <property type="entry name" value="Peptidase_S8"/>
    <property type="match status" value="1"/>
</dbReference>
<dbReference type="InterPro" id="IPR023828">
    <property type="entry name" value="Peptidase_S8_Ser-AS"/>
</dbReference>
<feature type="active site" description="Charge relay system" evidence="5">
    <location>
        <position position="577"/>
    </location>
</feature>
<gene>
    <name evidence="8" type="ORF">SAMN04487963_2380</name>
</gene>
<evidence type="ECO:0000256" key="3">
    <source>
        <dbReference type="ARBA" id="ARBA00022801"/>
    </source>
</evidence>
<dbReference type="GO" id="GO:0004252">
    <property type="term" value="F:serine-type endopeptidase activity"/>
    <property type="evidence" value="ECO:0007669"/>
    <property type="project" value="UniProtKB-UniRule"/>
</dbReference>
<evidence type="ECO:0000256" key="2">
    <source>
        <dbReference type="ARBA" id="ARBA00022670"/>
    </source>
</evidence>
<dbReference type="EMBL" id="FOUE01000003">
    <property type="protein sequence ID" value="SFM39167.1"/>
    <property type="molecule type" value="Genomic_DNA"/>
</dbReference>
<accession>A0A1I4QGM4</accession>
<protein>
    <submittedName>
        <fullName evidence="8">Serine protease</fullName>
    </submittedName>
</protein>
<proteinExistence type="inferred from homology"/>
<dbReference type="PROSITE" id="PS00138">
    <property type="entry name" value="SUBTILASE_SER"/>
    <property type="match status" value="1"/>
</dbReference>
<dbReference type="InterPro" id="IPR036852">
    <property type="entry name" value="Peptidase_S8/S53_dom_sf"/>
</dbReference>
<dbReference type="PIRSF" id="PIRSF037893">
    <property type="entry name" value="Subtilisin_rel_Maqu_2796"/>
    <property type="match status" value="1"/>
</dbReference>
<dbReference type="OrthoDB" id="9790784at2"/>
<evidence type="ECO:0000256" key="5">
    <source>
        <dbReference type="PROSITE-ProRule" id="PRU01240"/>
    </source>
</evidence>
<keyword evidence="2 5" id="KW-0645">Protease</keyword>
<dbReference type="InterPro" id="IPR050131">
    <property type="entry name" value="Peptidase_S8_subtilisin-like"/>
</dbReference>
<dbReference type="PANTHER" id="PTHR43806:SF11">
    <property type="entry name" value="CEREVISIN-RELATED"/>
    <property type="match status" value="1"/>
</dbReference>
<dbReference type="GO" id="GO:0006508">
    <property type="term" value="P:proteolysis"/>
    <property type="evidence" value="ECO:0007669"/>
    <property type="project" value="UniProtKB-KW"/>
</dbReference>
<sequence>MGVRSRGCVYLLAAATITGLVGCGGGSSSASRDMLSGSITIESRTRVDSDTADDSRLGVAVANNTSSTAQGLPESAVVGGFLSAEAGSYPREGGTAPVFQYVTDEQDVFMVPLSDGDRITLQAFASGNGEPDVGMVIAEPGGSNVCFLDCLGNPPFTHVMSIADADPVPHLITVTADGGGPFRYVLTITSQNAASASHVGFDEPELVPDQAVIVMATADHADEQKIRGLSASLSGAELRNLGNGVWRASRVPAAVARTFSGEDQSAAKWETVRWVQSLRRLPGVVSAEPDWVYHSEAVNPDNDGLYSLQWNLPLISVPVAWLATPEAGRGVGIAILDTGILSTRPLTYGDWHPDLQANISPYSGQIVDFVSGALDNDKEDEGQRDDNPADPGGDSLQGTSFHGSHVAAIAAGVDNTIGIVGVAPEAVVYPVRVLGRNGEGSLSDLVAAINWAAGNPDIDVINLSLGGLPMNSTLETAINRAYDRGKLIVAAAGNEGTDNLTFPAAYGRVVGVGAVDAGRTRASYSNVGGSVDLVAPGGDASRDANGDGSSDLVVSAWGSRNASGGYVPGYAGLHGTSMAAPHVSGVYALMKGAALQRGRSFGPGDFFALMTAGDITDEVGNRTEYGAGLINAIKAVNRAVDGTIPTVMAASPSALQFGDSQPQQVLKLTTYPDGSSVTIDGIGPLPPWLSLDPMPQVGAAPPSQILVAVDVAQLAIESSYSAEIVLTYTGTASGQELSIPVTVLRQDEQEQRNAGRHYVLLMDPRRPDGDPVAQVVVDASNGRYDFAFSDVEPGNYLLVAGSDLDNNGSICETGEACAEYPVIGLPEPISIDDTPVAGISMTTSFRRPTLSEMGQPRYGFRGYRVNQGESVGNHAMRTYVGDSQ</sequence>
<dbReference type="PROSITE" id="PS51892">
    <property type="entry name" value="SUBTILASE"/>
    <property type="match status" value="1"/>
</dbReference>
<evidence type="ECO:0000313" key="8">
    <source>
        <dbReference type="EMBL" id="SFM39167.1"/>
    </source>
</evidence>
<dbReference type="RefSeq" id="WP_092022785.1">
    <property type="nucleotide sequence ID" value="NZ_FOUE01000003.1"/>
</dbReference>
<dbReference type="InterPro" id="IPR015500">
    <property type="entry name" value="Peptidase_S8_subtilisin-rel"/>
</dbReference>
<dbReference type="Proteomes" id="UP000198519">
    <property type="component" value="Unassembled WGS sequence"/>
</dbReference>